<evidence type="ECO:0000256" key="3">
    <source>
        <dbReference type="PROSITE-ProRule" id="PRU00023"/>
    </source>
</evidence>
<dbReference type="OrthoDB" id="10057496at2759"/>
<keyword evidence="1" id="KW-0677">Repeat</keyword>
<name>A0A0D7A551_9AGAR</name>
<dbReference type="InterPro" id="IPR002110">
    <property type="entry name" value="Ankyrin_rpt"/>
</dbReference>
<dbReference type="SMART" id="SM00248">
    <property type="entry name" value="ANK"/>
    <property type="match status" value="2"/>
</dbReference>
<keyword evidence="5" id="KW-1185">Reference proteome</keyword>
<dbReference type="InterPro" id="IPR036770">
    <property type="entry name" value="Ankyrin_rpt-contain_sf"/>
</dbReference>
<dbReference type="Proteomes" id="UP000054144">
    <property type="component" value="Unassembled WGS sequence"/>
</dbReference>
<organism evidence="4 5">
    <name type="scientific">Fistulina hepatica ATCC 64428</name>
    <dbReference type="NCBI Taxonomy" id="1128425"/>
    <lineage>
        <taxon>Eukaryota</taxon>
        <taxon>Fungi</taxon>
        <taxon>Dikarya</taxon>
        <taxon>Basidiomycota</taxon>
        <taxon>Agaricomycotina</taxon>
        <taxon>Agaricomycetes</taxon>
        <taxon>Agaricomycetidae</taxon>
        <taxon>Agaricales</taxon>
        <taxon>Fistulinaceae</taxon>
        <taxon>Fistulina</taxon>
    </lineage>
</organism>
<evidence type="ECO:0000313" key="4">
    <source>
        <dbReference type="EMBL" id="KIY46157.1"/>
    </source>
</evidence>
<dbReference type="Pfam" id="PF12796">
    <property type="entry name" value="Ank_2"/>
    <property type="match status" value="1"/>
</dbReference>
<reference evidence="4 5" key="1">
    <citation type="journal article" date="2015" name="Fungal Genet. Biol.">
        <title>Evolution of novel wood decay mechanisms in Agaricales revealed by the genome sequences of Fistulina hepatica and Cylindrobasidium torrendii.</title>
        <authorList>
            <person name="Floudas D."/>
            <person name="Held B.W."/>
            <person name="Riley R."/>
            <person name="Nagy L.G."/>
            <person name="Koehler G."/>
            <person name="Ransdell A.S."/>
            <person name="Younus H."/>
            <person name="Chow J."/>
            <person name="Chiniquy J."/>
            <person name="Lipzen A."/>
            <person name="Tritt A."/>
            <person name="Sun H."/>
            <person name="Haridas S."/>
            <person name="LaButti K."/>
            <person name="Ohm R.A."/>
            <person name="Kues U."/>
            <person name="Blanchette R.A."/>
            <person name="Grigoriev I.V."/>
            <person name="Minto R.E."/>
            <person name="Hibbett D.S."/>
        </authorList>
    </citation>
    <scope>NUCLEOTIDE SEQUENCE [LARGE SCALE GENOMIC DNA]</scope>
    <source>
        <strain evidence="4 5">ATCC 64428</strain>
    </source>
</reference>
<dbReference type="Gene3D" id="1.25.40.20">
    <property type="entry name" value="Ankyrin repeat-containing domain"/>
    <property type="match status" value="1"/>
</dbReference>
<accession>A0A0D7A551</accession>
<keyword evidence="2 3" id="KW-0040">ANK repeat</keyword>
<dbReference type="PROSITE" id="PS50297">
    <property type="entry name" value="ANK_REP_REGION"/>
    <property type="match status" value="2"/>
</dbReference>
<proteinExistence type="predicted"/>
<dbReference type="SUPFAM" id="SSF48403">
    <property type="entry name" value="Ankyrin repeat"/>
    <property type="match status" value="1"/>
</dbReference>
<dbReference type="PROSITE" id="PS50088">
    <property type="entry name" value="ANK_REPEAT"/>
    <property type="match status" value="2"/>
</dbReference>
<dbReference type="PANTHER" id="PTHR24198">
    <property type="entry name" value="ANKYRIN REPEAT AND PROTEIN KINASE DOMAIN-CONTAINING PROTEIN"/>
    <property type="match status" value="1"/>
</dbReference>
<feature type="repeat" description="ANK" evidence="3">
    <location>
        <begin position="77"/>
        <end position="99"/>
    </location>
</feature>
<sequence>MSPSDDDIEEFLLSCRYGDLDDVKAFHSRFGDEAVACSRDDNGNTAVHMACGNGHTDVLDFLLPHVPASLLAVQNATGSTALHWAALNAHIDVLKRLVDFAGGPGIDLIDIKNLSGLSPLGVAEQVSFDEGAQYLVQMMRLDGGEEETADTDAVVDPTQNVEVQIEDADGNLAKTTLGPVTKLPADGGTGVS</sequence>
<dbReference type="PANTHER" id="PTHR24198:SF165">
    <property type="entry name" value="ANKYRIN REPEAT-CONTAINING PROTEIN-RELATED"/>
    <property type="match status" value="1"/>
</dbReference>
<protein>
    <submittedName>
        <fullName evidence="4">Ankyrin</fullName>
    </submittedName>
</protein>
<feature type="repeat" description="ANK" evidence="3">
    <location>
        <begin position="42"/>
        <end position="63"/>
    </location>
</feature>
<evidence type="ECO:0000313" key="5">
    <source>
        <dbReference type="Proteomes" id="UP000054144"/>
    </source>
</evidence>
<evidence type="ECO:0000256" key="1">
    <source>
        <dbReference type="ARBA" id="ARBA00022737"/>
    </source>
</evidence>
<gene>
    <name evidence="4" type="ORF">FISHEDRAFT_48032</name>
</gene>
<dbReference type="EMBL" id="KN882043">
    <property type="protein sequence ID" value="KIY46157.1"/>
    <property type="molecule type" value="Genomic_DNA"/>
</dbReference>
<dbReference type="AlphaFoldDB" id="A0A0D7A551"/>
<evidence type="ECO:0000256" key="2">
    <source>
        <dbReference type="ARBA" id="ARBA00023043"/>
    </source>
</evidence>